<organism evidence="2 3">
    <name type="scientific">Chara braunii</name>
    <name type="common">Braun's stonewort</name>
    <dbReference type="NCBI Taxonomy" id="69332"/>
    <lineage>
        <taxon>Eukaryota</taxon>
        <taxon>Viridiplantae</taxon>
        <taxon>Streptophyta</taxon>
        <taxon>Charophyceae</taxon>
        <taxon>Charales</taxon>
        <taxon>Characeae</taxon>
        <taxon>Chara</taxon>
    </lineage>
</organism>
<feature type="compositionally biased region" description="Basic and acidic residues" evidence="1">
    <location>
        <begin position="195"/>
        <end position="229"/>
    </location>
</feature>
<dbReference type="EMBL" id="BFEA01000226">
    <property type="protein sequence ID" value="GBG75521.1"/>
    <property type="molecule type" value="Genomic_DNA"/>
</dbReference>
<evidence type="ECO:0000256" key="1">
    <source>
        <dbReference type="SAM" id="MobiDB-lite"/>
    </source>
</evidence>
<comment type="caution">
    <text evidence="2">The sequence shown here is derived from an EMBL/GenBank/DDBJ whole genome shotgun (WGS) entry which is preliminary data.</text>
</comment>
<protein>
    <submittedName>
        <fullName evidence="2">Uncharacterized protein</fullName>
    </submittedName>
</protein>
<proteinExistence type="predicted"/>
<feature type="compositionally biased region" description="Gly residues" evidence="1">
    <location>
        <begin position="178"/>
        <end position="193"/>
    </location>
</feature>
<keyword evidence="3" id="KW-1185">Reference proteome</keyword>
<feature type="region of interest" description="Disordered" evidence="1">
    <location>
        <begin position="22"/>
        <end position="230"/>
    </location>
</feature>
<name>A0A388KZR8_CHABU</name>
<sequence>MWAWKCEKGVYQRFLGKWGWSPRSELRSPMTGFQGHRVALDEDNDEDKEGGSAGPHDDGGNEADVEVGDDNMQDQGALADEDADTPMHGHDISPADAVGAAHGQPSTSRGISLSQSRSKGGHDSHAMQGPKVKKRTRETCPSASTHKRQARTDTGNEARGALTASQEARPPRKNSQGGRSGGQGGGRGGGGRGGVRKDSQRVRPQELRDSGDEGEGVDPRMPKDADEPVQRVAPIDTTCCFFLKYDNQGFATQDVYALRVDVMRIKRIPCGRILFNHRSLSENIVRGVENAIESSINTDSGAWDRPELVLAPVHRNDIVGGQGRRITADRILGKGPDRVRLVRCSTVSWKDLCPSYFKNFGDLTCREREVALLLLMKGKVVATNVKVFSPRVNTECLLDIMRKERYMVSMFNYILFRAEGRADDEWNDAFFMSYKDLEDRYGPNGLCAAKWEKERDKLHVNKVKMVPRRLRGVEEARQGRPNDITRYDNMAMMSRDMMAIVLHAEGGDLKKVTVKPLLHNDLTTVHVVEEKFGKCQGKHGGIEGDDSAVYSIWEREPGKLRSLCGLFVGEAEGMLLLGRAHAGLVRELLLTCNNVIACDESAKDIAYLTKFVDILVKDERFVCHVEKPRCKHRSNRDMFRKLGRKRLKVWEYLFRDAPQGRLDGNYIYRKAKVTGTLKHYHGALTSALRLLLLDARS</sequence>
<gene>
    <name evidence="2" type="ORF">CBR_g20152</name>
</gene>
<accession>A0A388KZR8</accession>
<feature type="compositionally biased region" description="Polar residues" evidence="1">
    <location>
        <begin position="104"/>
        <end position="118"/>
    </location>
</feature>
<dbReference type="Gramene" id="GBG75521">
    <property type="protein sequence ID" value="GBG75521"/>
    <property type="gene ID" value="CBR_g20152"/>
</dbReference>
<dbReference type="Proteomes" id="UP000265515">
    <property type="component" value="Unassembled WGS sequence"/>
</dbReference>
<feature type="compositionally biased region" description="Acidic residues" evidence="1">
    <location>
        <begin position="60"/>
        <end position="72"/>
    </location>
</feature>
<evidence type="ECO:0000313" key="2">
    <source>
        <dbReference type="EMBL" id="GBG75521.1"/>
    </source>
</evidence>
<reference evidence="2 3" key="1">
    <citation type="journal article" date="2018" name="Cell">
        <title>The Chara Genome: Secondary Complexity and Implications for Plant Terrestrialization.</title>
        <authorList>
            <person name="Nishiyama T."/>
            <person name="Sakayama H."/>
            <person name="Vries J.D."/>
            <person name="Buschmann H."/>
            <person name="Saint-Marcoux D."/>
            <person name="Ullrich K.K."/>
            <person name="Haas F.B."/>
            <person name="Vanderstraeten L."/>
            <person name="Becker D."/>
            <person name="Lang D."/>
            <person name="Vosolsobe S."/>
            <person name="Rombauts S."/>
            <person name="Wilhelmsson P.K.I."/>
            <person name="Janitza P."/>
            <person name="Kern R."/>
            <person name="Heyl A."/>
            <person name="Rumpler F."/>
            <person name="Villalobos L.I.A.C."/>
            <person name="Clay J.M."/>
            <person name="Skokan R."/>
            <person name="Toyoda A."/>
            <person name="Suzuki Y."/>
            <person name="Kagoshima H."/>
            <person name="Schijlen E."/>
            <person name="Tajeshwar N."/>
            <person name="Catarino B."/>
            <person name="Hetherington A.J."/>
            <person name="Saltykova A."/>
            <person name="Bonnot C."/>
            <person name="Breuninger H."/>
            <person name="Symeonidi A."/>
            <person name="Radhakrishnan G.V."/>
            <person name="Van Nieuwerburgh F."/>
            <person name="Deforce D."/>
            <person name="Chang C."/>
            <person name="Karol K.G."/>
            <person name="Hedrich R."/>
            <person name="Ulvskov P."/>
            <person name="Glockner G."/>
            <person name="Delwiche C.F."/>
            <person name="Petrasek J."/>
            <person name="Van de Peer Y."/>
            <person name="Friml J."/>
            <person name="Beilby M."/>
            <person name="Dolan L."/>
            <person name="Kohara Y."/>
            <person name="Sugano S."/>
            <person name="Fujiyama A."/>
            <person name="Delaux P.-M."/>
            <person name="Quint M."/>
            <person name="TheiBen G."/>
            <person name="Hagemann M."/>
            <person name="Harholt J."/>
            <person name="Dunand C."/>
            <person name="Zachgo S."/>
            <person name="Langdale J."/>
            <person name="Maumus F."/>
            <person name="Straeten D.V.D."/>
            <person name="Gould S.B."/>
            <person name="Rensing S.A."/>
        </authorList>
    </citation>
    <scope>NUCLEOTIDE SEQUENCE [LARGE SCALE GENOMIC DNA]</scope>
    <source>
        <strain evidence="2 3">S276</strain>
    </source>
</reference>
<dbReference type="AlphaFoldDB" id="A0A388KZR8"/>
<evidence type="ECO:0000313" key="3">
    <source>
        <dbReference type="Proteomes" id="UP000265515"/>
    </source>
</evidence>